<sequence>IKNISINPLDTLLSAYDRNHDFKIDNKDIIYNYIYYKDNFDNSIDLYIYGDDNAKSFLNFDTTNHTILTNQGMKRVNEIHFYTDINSLPKPNTTITATSSSNIFANDIDNIITGSSSDDIIYGYGGDDNINAGDGNDILIGGFGSDTLIGGSGIDIYKADKFDTIIDSDKKGFVYLDDKLLSSAMLVGKDGNINTYIDHNSHIYKHDTINNTLIINDGLVIKDFTNGDLNINLRSQIGSDIVIVIDQTGSMGSAINSVKENAKFLINSLFNSDLGSKDSRVSIITYESTPNIIIPFTNDKEKALNAINKIGGTYGGTENINKALKTALDGSIGNFRDGVNKRIYIFGDESGDDNSFIKDSINMANKQDVNIYTISINSSPFSSFKELSNNTQALSLATSDYRKVGRLLFEAMLDGSNENDVIEADENSNTINAKAGDDIIRSFGGDDTIKAGSGNDYIDAGSGNDTIYTGTGDDILFFKKGDGKDKIFYDSGNKTLQFSSEITKNDISFYLDNKTFRLSYSKDDEITIDINLLNAGAKIELSDGNYLDTNAIFNALKTMKEYSIKNSVVLNHDIIRTNHDLSLTIANLFKQGEVTKIKNLASTTINSEILADLPTINPENSLYADTIRPLMKSDFKELIISSGYTGISTNGITAKAGANGGSLTFENRWYKSDTLDTIYESDGELKESSGVVRDFNDAINDNKNLKDSVDDLGNNFDTTSIDMDKILQDWVLKDNFLDNSSFLPPIVLDLNNNGITSLSLKDSDAYFNYGENYRRYKTAWIESGDAILGVDLNKDGIINSAFEVFGNKTKLKDGSFAKDGYEALKEFDSNSDGIIDINDDNFKNLVLWFDDGDAKGEAGELKTLSQAGVKSISLTPKTHKLLENGNKISFESSFVKDDESSGVLRDVWFEVSSKQSIADSNLSDSDEKKISIVEKFRGARLANHQRANPLLISQILDEYESIKYDMMSQILAKKLYGNNADSCTLLYSALNIKLSRIINGDATPQETTLSINLLASLLKKDFTYAIFKINPSYLSNEKIKTLLDKTGIKFSINAKDLNSIKGVIGKNVFGDNEAEIFDFSDNENGRNILSKGGNDILIGSNFHDKLNGGNGNDIIIGNDGIDTLIGSGGNDLLIGSKDSTIYEYYLGDGDDIIYDDGGKDILKLSFLKTSDLSVEKIGDDMVINIINPFEKESVFGSITIKDGYKDGKIEEFFIDDKIYTFDEFSKAVPASNTYWFKKGSSLVEIDDKGGIDKVIFSVTPNDIITRKNGSNLEIAIKMEGRAYDELLDKLIIKNFFTDLGEPNGVGKIESFIFDNGIILNSNEILLEKIDNDTFIMGDEKDNELIGTNNPNTINGKGGNDILKGLNGDDNYIYESGKDTIIDSGGNDKIVFGEGITRDSLQSKIIGGDLVIAIKESGVKFEDLKNSLTIKNQALADNKIEKVMYSDGSEFDIDTLKNREIITNEVVLKTMQDIREINSSINAIDEDGDKLTFELIENSKFGTFILNSNGSYTYKANDKFIGKDSVKVKISDGMGSEVVVTINLDIKISAPLIDTTKLKFDEDTLYKGTLNIDNPSNSNLTYELVGDTKNSLVVLNSDGSFIITPNLNYNGDDFFTIKVTNEYGLSDIKTIPLKINPINDAPKFKQNISNYKLTNTDQIIANLEASDIDSTHLTYKVISNPTNGFITIDENGNFTYIANKGYKGSDSAIVEVSDGELSTTKELKFNMNGYEYNSGNLEIPSNDLIDTTLKLPNLNVEDIKFNRSNNDLVLTQNSGDITIKDYFTKGAKTIDTLIFKNNQTINIDNTKLVLPNKKSWQIKPSANLNNSGIIFSDLKNSILNGSNEDDIIISTGDNSKIRTKGGDDTIILNGNKNKVYGSFKNDTLISNGKNNFLKGKNGDDTYIIGKDANNTIIRDKEYVNLIDGGNDTLILNDIDKSSVEFKLGGGFNKDLIINYSNSHSKDIKTLTIQNQTNKYSAIENINLDDTMLGAETINKIIQDLNSYSGDNAINLNFNSEFKNNDIMQIYNS</sequence>
<dbReference type="Pfam" id="PF17963">
    <property type="entry name" value="Big_9"/>
    <property type="match status" value="3"/>
</dbReference>
<dbReference type="PROSITE" id="PS50234">
    <property type="entry name" value="VWFA"/>
    <property type="match status" value="1"/>
</dbReference>
<dbReference type="PROSITE" id="PS00330">
    <property type="entry name" value="HEMOLYSIN_CALCIUM"/>
    <property type="match status" value="2"/>
</dbReference>
<dbReference type="CDD" id="cd00198">
    <property type="entry name" value="vWFA"/>
    <property type="match status" value="1"/>
</dbReference>
<dbReference type="SMART" id="SM00327">
    <property type="entry name" value="VWA"/>
    <property type="match status" value="1"/>
</dbReference>
<dbReference type="GO" id="GO:0005509">
    <property type="term" value="F:calcium ion binding"/>
    <property type="evidence" value="ECO:0007669"/>
    <property type="project" value="InterPro"/>
</dbReference>
<dbReference type="Pfam" id="PF00353">
    <property type="entry name" value="HemolysinCabind"/>
    <property type="match status" value="6"/>
</dbReference>
<reference evidence="2 3" key="2">
    <citation type="submission" date="2020-03" db="EMBL/GenBank/DDBJ databases">
        <title>Campylobacter portucalensis sp. nov., a new species of Campylobacter isolated from the reproductive tract of bulls.</title>
        <authorList>
            <person name="Silva M.F."/>
            <person name="Pereira G."/>
            <person name="Carneiro C."/>
            <person name="Hemphill A."/>
            <person name="Mateus L."/>
            <person name="Lopes-Da-Costa L."/>
            <person name="Silva E."/>
        </authorList>
    </citation>
    <scope>NUCLEOTIDE SEQUENCE [LARGE SCALE GENOMIC DNA]</scope>
    <source>
        <strain evidence="2 3">FMV-PI01</strain>
    </source>
</reference>
<organism evidence="2 3">
    <name type="scientific">Campylobacter portucalensis</name>
    <dbReference type="NCBI Taxonomy" id="2608384"/>
    <lineage>
        <taxon>Bacteria</taxon>
        <taxon>Pseudomonadati</taxon>
        <taxon>Campylobacterota</taxon>
        <taxon>Epsilonproteobacteria</taxon>
        <taxon>Campylobacterales</taxon>
        <taxon>Campylobacteraceae</taxon>
        <taxon>Campylobacter</taxon>
    </lineage>
</organism>
<comment type="caution">
    <text evidence="2">The sequence shown here is derived from an EMBL/GenBank/DDBJ whole genome shotgun (WGS) entry which is preliminary data.</text>
</comment>
<dbReference type="Pfam" id="PF00092">
    <property type="entry name" value="VWA"/>
    <property type="match status" value="1"/>
</dbReference>
<dbReference type="EMBL" id="VWSJ01000014">
    <property type="protein sequence ID" value="MSN96472.1"/>
    <property type="molecule type" value="Genomic_DNA"/>
</dbReference>
<dbReference type="InterPro" id="IPR011049">
    <property type="entry name" value="Serralysin-like_metalloprot_C"/>
</dbReference>
<accession>A0A6L5WJ27</accession>
<reference evidence="2 3" key="1">
    <citation type="submission" date="2019-09" db="EMBL/GenBank/DDBJ databases">
        <authorList>
            <person name="Silva M."/>
            <person name="Pereira G."/>
            <person name="Lopes-Da-Costa L."/>
            <person name="Silva E."/>
        </authorList>
    </citation>
    <scope>NUCLEOTIDE SEQUENCE [LARGE SCALE GENOMIC DNA]</scope>
    <source>
        <strain evidence="2 3">FMV-PI01</strain>
    </source>
</reference>
<dbReference type="PANTHER" id="PTHR39431">
    <property type="entry name" value="FRPA/C-RELATED PROTEIN"/>
    <property type="match status" value="1"/>
</dbReference>
<dbReference type="SUPFAM" id="SSF51120">
    <property type="entry name" value="beta-Roll"/>
    <property type="match status" value="5"/>
</dbReference>
<dbReference type="InterPro" id="IPR002035">
    <property type="entry name" value="VWF_A"/>
</dbReference>
<dbReference type="SUPFAM" id="SSF53300">
    <property type="entry name" value="vWA-like"/>
    <property type="match status" value="1"/>
</dbReference>
<dbReference type="Gene3D" id="2.60.40.3440">
    <property type="match status" value="2"/>
</dbReference>
<name>A0A6L5WJ27_9BACT</name>
<gene>
    <name evidence="2" type="ORF">F1B92_04685</name>
</gene>
<proteinExistence type="predicted"/>
<dbReference type="RefSeq" id="WP_154570743.1">
    <property type="nucleotide sequence ID" value="NZ_VWSJ01000014.1"/>
</dbReference>
<dbReference type="NCBIfam" id="NF012211">
    <property type="entry name" value="tand_rpt_95"/>
    <property type="match status" value="3"/>
</dbReference>
<dbReference type="InterPro" id="IPR001343">
    <property type="entry name" value="Hemolysn_Ca-bd"/>
</dbReference>
<feature type="domain" description="VWFA" evidence="1">
    <location>
        <begin position="240"/>
        <end position="412"/>
    </location>
</feature>
<dbReference type="Proteomes" id="UP000476338">
    <property type="component" value="Unassembled WGS sequence"/>
</dbReference>
<protein>
    <submittedName>
        <fullName evidence="2">Tandem-95 repeat protein</fullName>
    </submittedName>
</protein>
<dbReference type="InterPro" id="IPR036465">
    <property type="entry name" value="vWFA_dom_sf"/>
</dbReference>
<dbReference type="Gene3D" id="3.40.50.410">
    <property type="entry name" value="von Willebrand factor, type A domain"/>
    <property type="match status" value="1"/>
</dbReference>
<evidence type="ECO:0000313" key="3">
    <source>
        <dbReference type="Proteomes" id="UP000476338"/>
    </source>
</evidence>
<keyword evidence="3" id="KW-1185">Reference proteome</keyword>
<dbReference type="Gene3D" id="2.150.10.10">
    <property type="entry name" value="Serralysin-like metalloprotease, C-terminal"/>
    <property type="match status" value="3"/>
</dbReference>
<dbReference type="InterPro" id="IPR018511">
    <property type="entry name" value="Hemolysin-typ_Ca-bd_CS"/>
</dbReference>
<evidence type="ECO:0000313" key="2">
    <source>
        <dbReference type="EMBL" id="MSN96472.1"/>
    </source>
</evidence>
<evidence type="ECO:0000259" key="1">
    <source>
        <dbReference type="PROSITE" id="PS50234"/>
    </source>
</evidence>
<dbReference type="PANTHER" id="PTHR39431:SF1">
    <property type="entry name" value="FRPA_C-RELATED PROTEIN"/>
    <property type="match status" value="1"/>
</dbReference>
<feature type="non-terminal residue" evidence="2">
    <location>
        <position position="1"/>
    </location>
</feature>
<dbReference type="Gene3D" id="2.160.20.160">
    <property type="match status" value="1"/>
</dbReference>